<dbReference type="GeneID" id="105666148"/>
<dbReference type="GO" id="GO:0005634">
    <property type="term" value="C:nucleus"/>
    <property type="evidence" value="ECO:0007669"/>
    <property type="project" value="UniProtKB-SubCell"/>
</dbReference>
<dbReference type="GO" id="GO:0015074">
    <property type="term" value="P:DNA integration"/>
    <property type="evidence" value="ECO:0007669"/>
    <property type="project" value="InterPro"/>
</dbReference>
<dbReference type="SUPFAM" id="SSF46689">
    <property type="entry name" value="Homeodomain-like"/>
    <property type="match status" value="1"/>
</dbReference>
<protein>
    <submittedName>
        <fullName evidence="4">Uncharacterized protein LOC105666148</fullName>
    </submittedName>
</protein>
<name>A0A9B2JP20_BOMTE</name>
<evidence type="ECO:0000256" key="1">
    <source>
        <dbReference type="ARBA" id="ARBA00004123"/>
    </source>
</evidence>
<organism evidence="3 4">
    <name type="scientific">Bombus terrestris</name>
    <name type="common">Buff-tailed bumblebee</name>
    <name type="synonym">Apis terrestris</name>
    <dbReference type="NCBI Taxonomy" id="30195"/>
    <lineage>
        <taxon>Eukaryota</taxon>
        <taxon>Metazoa</taxon>
        <taxon>Ecdysozoa</taxon>
        <taxon>Arthropoda</taxon>
        <taxon>Hexapoda</taxon>
        <taxon>Insecta</taxon>
        <taxon>Pterygota</taxon>
        <taxon>Neoptera</taxon>
        <taxon>Endopterygota</taxon>
        <taxon>Hymenoptera</taxon>
        <taxon>Apocrita</taxon>
        <taxon>Aculeata</taxon>
        <taxon>Apoidea</taxon>
        <taxon>Anthophila</taxon>
        <taxon>Apidae</taxon>
        <taxon>Bombus</taxon>
        <taxon>Bombus</taxon>
    </lineage>
</organism>
<dbReference type="InterPro" id="IPR009057">
    <property type="entry name" value="Homeodomain-like_sf"/>
</dbReference>
<dbReference type="KEGG" id="bter:105666148"/>
<dbReference type="RefSeq" id="XP_012168098.1">
    <property type="nucleotide sequence ID" value="XM_012312708.3"/>
</dbReference>
<proteinExistence type="predicted"/>
<dbReference type="OrthoDB" id="7603018at2759"/>
<comment type="subcellular location">
    <subcellularLocation>
        <location evidence="1">Nucleus</location>
    </subcellularLocation>
</comment>
<dbReference type="InterPro" id="IPR002492">
    <property type="entry name" value="Transposase_Tc1-like"/>
</dbReference>
<feature type="domain" description="Transposase Tc1-like" evidence="2">
    <location>
        <begin position="69"/>
        <end position="138"/>
    </location>
</feature>
<dbReference type="GO" id="GO:0006313">
    <property type="term" value="P:DNA transposition"/>
    <property type="evidence" value="ECO:0007669"/>
    <property type="project" value="InterPro"/>
</dbReference>
<sequence>MGKSKNLLENERKQIVRLRKQSKTFTEIANIVNRSETACKQAWYKFLKAGMYCDQPKNGRPRKTTPKMDRRIHRLSGKDRFRSANNIAVEINYKNDTQISARTIRRRLEDFNLGGRKPQKKPLLSSRNRKRRLAFAKAQKFNRKFVEHHKKDSTRL</sequence>
<evidence type="ECO:0000313" key="3">
    <source>
        <dbReference type="Proteomes" id="UP000835206"/>
    </source>
</evidence>
<accession>A0A9B2JP20</accession>
<evidence type="ECO:0000259" key="2">
    <source>
        <dbReference type="Pfam" id="PF01498"/>
    </source>
</evidence>
<evidence type="ECO:0000313" key="4">
    <source>
        <dbReference type="RefSeq" id="XP_012168098.1"/>
    </source>
</evidence>
<dbReference type="AlphaFoldDB" id="A0A9B2JP20"/>
<dbReference type="GO" id="GO:0003677">
    <property type="term" value="F:DNA binding"/>
    <property type="evidence" value="ECO:0007669"/>
    <property type="project" value="InterPro"/>
</dbReference>
<dbReference type="Proteomes" id="UP000835206">
    <property type="component" value="Chromosome 10"/>
</dbReference>
<keyword evidence="3" id="KW-1185">Reference proteome</keyword>
<reference evidence="4" key="1">
    <citation type="submission" date="2025-08" db="UniProtKB">
        <authorList>
            <consortium name="RefSeq"/>
        </authorList>
    </citation>
    <scope>IDENTIFICATION</scope>
</reference>
<dbReference type="Pfam" id="PF01498">
    <property type="entry name" value="HTH_Tnp_Tc3_2"/>
    <property type="match status" value="1"/>
</dbReference>
<gene>
    <name evidence="4" type="primary">LOC105666148</name>
</gene>